<reference evidence="1 2" key="1">
    <citation type="submission" date="2023-09" db="EMBL/GenBank/DDBJ databases">
        <title>Multi-omics analysis of a traditional fermented food reveals byproduct-associated fungal strains for waste-to-food upcycling.</title>
        <authorList>
            <consortium name="Lawrence Berkeley National Laboratory"/>
            <person name="Rekdal V.M."/>
            <person name="Villalobos-Escobedo J.M."/>
            <person name="Rodriguez-Valeron N."/>
            <person name="Garcia M.O."/>
            <person name="Vasquez D.P."/>
            <person name="Damayanti I."/>
            <person name="Sorensen P.M."/>
            <person name="Baidoo E.E."/>
            <person name="De Carvalho A.C."/>
            <person name="Riley R."/>
            <person name="Lipzen A."/>
            <person name="He G."/>
            <person name="Yan M."/>
            <person name="Haridas S."/>
            <person name="Daum C."/>
            <person name="Yoshinaga Y."/>
            <person name="Ng V."/>
            <person name="Grigoriev I.V."/>
            <person name="Munk R."/>
            <person name="Nuraida L."/>
            <person name="Wijaya C.H."/>
            <person name="Morales P.-C."/>
            <person name="Keasling J.D."/>
        </authorList>
    </citation>
    <scope>NUCLEOTIDE SEQUENCE [LARGE SCALE GENOMIC DNA]</scope>
    <source>
        <strain evidence="1 2">FGSC 2613</strain>
    </source>
</reference>
<comment type="caution">
    <text evidence="1">The sequence shown here is derived from an EMBL/GenBank/DDBJ whole genome shotgun (WGS) entry which is preliminary data.</text>
</comment>
<evidence type="ECO:0000313" key="1">
    <source>
        <dbReference type="EMBL" id="KAL0474926.1"/>
    </source>
</evidence>
<gene>
    <name evidence="1" type="ORF">QR685DRAFT_593622</name>
</gene>
<accession>A0ABR3DQJ7</accession>
<organism evidence="1 2">
    <name type="scientific">Neurospora intermedia</name>
    <dbReference type="NCBI Taxonomy" id="5142"/>
    <lineage>
        <taxon>Eukaryota</taxon>
        <taxon>Fungi</taxon>
        <taxon>Dikarya</taxon>
        <taxon>Ascomycota</taxon>
        <taxon>Pezizomycotina</taxon>
        <taxon>Sordariomycetes</taxon>
        <taxon>Sordariomycetidae</taxon>
        <taxon>Sordariales</taxon>
        <taxon>Sordariaceae</taxon>
        <taxon>Neurospora</taxon>
    </lineage>
</organism>
<dbReference type="EMBL" id="JAVLET010000001">
    <property type="protein sequence ID" value="KAL0474926.1"/>
    <property type="molecule type" value="Genomic_DNA"/>
</dbReference>
<evidence type="ECO:0000313" key="2">
    <source>
        <dbReference type="Proteomes" id="UP001451303"/>
    </source>
</evidence>
<sequence>MTTAPAVELVGLFSPNNASLNDVDLIGWGTELETIIGSQRPSFPPPPPPCPSAKDVVLGCPTRTYNDRDELRASMRNHISTTRILQPLMRQEAYIIQISCPAPILVDTGGNGDMEASMCPH</sequence>
<keyword evidence="2" id="KW-1185">Reference proteome</keyword>
<protein>
    <submittedName>
        <fullName evidence="1">Uncharacterized protein</fullName>
    </submittedName>
</protein>
<proteinExistence type="predicted"/>
<dbReference type="Proteomes" id="UP001451303">
    <property type="component" value="Unassembled WGS sequence"/>
</dbReference>
<name>A0ABR3DQJ7_NEUIN</name>